<feature type="region of interest" description="Disordered" evidence="1">
    <location>
        <begin position="178"/>
        <end position="233"/>
    </location>
</feature>
<dbReference type="AlphaFoldDB" id="A0A813FJK0"/>
<comment type="caution">
    <text evidence="2">The sequence shown here is derived from an EMBL/GenBank/DDBJ whole genome shotgun (WGS) entry which is preliminary data.</text>
</comment>
<feature type="compositionally biased region" description="Basic and acidic residues" evidence="1">
    <location>
        <begin position="189"/>
        <end position="198"/>
    </location>
</feature>
<gene>
    <name evidence="2" type="ORF">PGLA1383_LOCUS32089</name>
</gene>
<feature type="region of interest" description="Disordered" evidence="1">
    <location>
        <begin position="49"/>
        <end position="126"/>
    </location>
</feature>
<protein>
    <submittedName>
        <fullName evidence="2">Uncharacterized protein</fullName>
    </submittedName>
</protein>
<dbReference type="OrthoDB" id="6474464at2759"/>
<dbReference type="GO" id="GO:0003830">
    <property type="term" value="F:beta-1,4-mannosylglycoprotein 4-beta-N-acetylglucosaminyltransferase activity"/>
    <property type="evidence" value="ECO:0007669"/>
    <property type="project" value="InterPro"/>
</dbReference>
<evidence type="ECO:0000313" key="2">
    <source>
        <dbReference type="EMBL" id="CAE8614365.1"/>
    </source>
</evidence>
<dbReference type="PANTHER" id="PTHR16148:SF14">
    <property type="entry name" value="MYND-TYPE DOMAIN-CONTAINING PROTEIN"/>
    <property type="match status" value="1"/>
</dbReference>
<proteinExistence type="predicted"/>
<organism evidence="2 3">
    <name type="scientific">Polarella glacialis</name>
    <name type="common">Dinoflagellate</name>
    <dbReference type="NCBI Taxonomy" id="89957"/>
    <lineage>
        <taxon>Eukaryota</taxon>
        <taxon>Sar</taxon>
        <taxon>Alveolata</taxon>
        <taxon>Dinophyceae</taxon>
        <taxon>Suessiales</taxon>
        <taxon>Suessiaceae</taxon>
        <taxon>Polarella</taxon>
    </lineage>
</organism>
<feature type="compositionally biased region" description="Pro residues" evidence="1">
    <location>
        <begin position="71"/>
        <end position="81"/>
    </location>
</feature>
<dbReference type="Proteomes" id="UP000654075">
    <property type="component" value="Unassembled WGS sequence"/>
</dbReference>
<feature type="compositionally biased region" description="Low complexity" evidence="1">
    <location>
        <begin position="199"/>
        <end position="232"/>
    </location>
</feature>
<feature type="compositionally biased region" description="Low complexity" evidence="1">
    <location>
        <begin position="51"/>
        <end position="70"/>
    </location>
</feature>
<dbReference type="EMBL" id="CAJNNV010025414">
    <property type="protein sequence ID" value="CAE8614365.1"/>
    <property type="molecule type" value="Genomic_DNA"/>
</dbReference>
<dbReference type="PANTHER" id="PTHR16148">
    <property type="entry name" value="NF-KAPPA-B-REPRESSING FACTOR-RELATED"/>
    <property type="match status" value="1"/>
</dbReference>
<feature type="compositionally biased region" description="Low complexity" evidence="1">
    <location>
        <begin position="94"/>
        <end position="118"/>
    </location>
</feature>
<dbReference type="GO" id="GO:0016020">
    <property type="term" value="C:membrane"/>
    <property type="evidence" value="ECO:0007669"/>
    <property type="project" value="InterPro"/>
</dbReference>
<dbReference type="InterPro" id="IPR006813">
    <property type="entry name" value="Glyco_trans_17"/>
</dbReference>
<keyword evidence="3" id="KW-1185">Reference proteome</keyword>
<accession>A0A813FJK0</accession>
<evidence type="ECO:0000313" key="3">
    <source>
        <dbReference type="Proteomes" id="UP000654075"/>
    </source>
</evidence>
<evidence type="ECO:0000256" key="1">
    <source>
        <dbReference type="SAM" id="MobiDB-lite"/>
    </source>
</evidence>
<dbReference type="Pfam" id="PF04724">
    <property type="entry name" value="Glyco_transf_17"/>
    <property type="match status" value="1"/>
</dbReference>
<reference evidence="2" key="1">
    <citation type="submission" date="2021-02" db="EMBL/GenBank/DDBJ databases">
        <authorList>
            <person name="Dougan E. K."/>
            <person name="Rhodes N."/>
            <person name="Thang M."/>
            <person name="Chan C."/>
        </authorList>
    </citation>
    <scope>NUCLEOTIDE SEQUENCE</scope>
</reference>
<sequence length="575" mass="63247">MGRLAVFVGVALAITGASVFRIFTATLSQNLGPSANEEAFQSLRGTINAISESPPSLPLSSPTPLSTLQTSPPPQTQPPQPLSEQPPAVREKLLQAPSQSTSTSQPQQQSLPSKLPPSAVQPSAQSQDEATYLNVMKSICNITQVHNLTVDSARQWPQPVRDELVLAIQLGSEASYAKWGRAPPSAQRPKLEPEENNNKNKNNNNDTNNTNNNNNNSNTNNNSNNNSNHNNKLCSDPRWRQLFTGALLQSPAVVVDVLSGFQGGAEVGLLELRVHEYSGLAMTVLGEGRFNHRGDAKRLAFPAFEEAFFKPTEASDLQLEYIVLDDSSQPACTKYQSRVQELRGRRGPRQQDEWPLQNSQRSCIWQELIHRKPNLPDDAIVIFSDLDEIPQVELVAALKFCERLPIVLDKQPLNLMHHSVYYNLRTAITECKGAPSHAQGSVNLRRFISAADGPALGYPNSITVEGGVHLTYLGSTLQLMYKGINHAEGGGLLGMDIPGPKGEQRRICGATEAEAAPLMRLVRDDPTWVARQWEHRHGELPKGPPSEADLARCSIPHFLRANPQRYHDFWGTPPT</sequence>
<name>A0A813FJK0_POLGL</name>